<dbReference type="InterPro" id="IPR011044">
    <property type="entry name" value="Quino_amine_DH_bsu"/>
</dbReference>
<name>A0A1Z8B6A7_9FLAO</name>
<feature type="signal peptide" evidence="1">
    <location>
        <begin position="1"/>
        <end position="20"/>
    </location>
</feature>
<evidence type="ECO:0000256" key="1">
    <source>
        <dbReference type="SAM" id="SignalP"/>
    </source>
</evidence>
<protein>
    <submittedName>
        <fullName evidence="2">Glutamine cyclotransferase</fullName>
    </submittedName>
</protein>
<keyword evidence="1" id="KW-0732">Signal</keyword>
<feature type="chain" id="PRO_5013210245" evidence="1">
    <location>
        <begin position="21"/>
        <end position="349"/>
    </location>
</feature>
<dbReference type="Pfam" id="PF05096">
    <property type="entry name" value="Glu_cyclase_2"/>
    <property type="match status" value="1"/>
</dbReference>
<dbReference type="SUPFAM" id="SSF50969">
    <property type="entry name" value="YVTN repeat-like/Quinoprotein amine dehydrogenase"/>
    <property type="match status" value="1"/>
</dbReference>
<dbReference type="AlphaFoldDB" id="A0A1Z8B6A7"/>
<dbReference type="PANTHER" id="PTHR31270">
    <property type="entry name" value="GLUTAMINYL-PEPTIDE CYCLOTRANSFERASE"/>
    <property type="match status" value="1"/>
</dbReference>
<dbReference type="PROSITE" id="PS51257">
    <property type="entry name" value="PROKAR_LIPOPROTEIN"/>
    <property type="match status" value="1"/>
</dbReference>
<dbReference type="InterPro" id="IPR007788">
    <property type="entry name" value="QCT"/>
</dbReference>
<dbReference type="GO" id="GO:0016603">
    <property type="term" value="F:glutaminyl-peptide cyclotransferase activity"/>
    <property type="evidence" value="ECO:0007669"/>
    <property type="project" value="InterPro"/>
</dbReference>
<dbReference type="Proteomes" id="UP000196102">
    <property type="component" value="Unassembled WGS sequence"/>
</dbReference>
<reference evidence="3" key="1">
    <citation type="journal article" date="2017" name="Proc. Natl. Acad. Sci. U.S.A.">
        <title>Simulation of Deepwater Horizon oil plume reveals substrate specialization within a complex community of hydrocarbon-degraders.</title>
        <authorList>
            <person name="Hu P."/>
            <person name="Dubinsky E.A."/>
            <person name="Probst A.J."/>
            <person name="Wang J."/>
            <person name="Sieber C.M.K."/>
            <person name="Tom L.M."/>
            <person name="Gardinali P."/>
            <person name="Banfield J.F."/>
            <person name="Atlas R.M."/>
            <person name="Andersen G.L."/>
        </authorList>
    </citation>
    <scope>NUCLEOTIDE SEQUENCE [LARGE SCALE GENOMIC DNA]</scope>
</reference>
<organism evidence="2 3">
    <name type="scientific">Nonlabens dokdonensis</name>
    <dbReference type="NCBI Taxonomy" id="328515"/>
    <lineage>
        <taxon>Bacteria</taxon>
        <taxon>Pseudomonadati</taxon>
        <taxon>Bacteroidota</taxon>
        <taxon>Flavobacteriia</taxon>
        <taxon>Flavobacteriales</taxon>
        <taxon>Flavobacteriaceae</taxon>
        <taxon>Nonlabens</taxon>
    </lineage>
</organism>
<sequence length="349" mass="39903">MKLKYSFLLLIAALSLSGCKTDIETFKENYKLEITNSKLNWTEEDTVVISLVDAASIGVDSVIWTQNAAFIKGGDEVSLSRKLKNQPYGNLTFKATVYKNGMNTTVATKVKRMPKEKVKIYKYKVINTYDHDTASYTQGLEFYGDSLYESTGQFRESDLRITSVETGETLKKIDLPASQFGEGMTILNDKVYQLTWQSKVGYVYDLGLNKLDEFKYNLSKEGWGLTNDGTYLYKSDGSSKIWKIDPNTYEELSYIEVVTNDRIVSKINELEWIDGKIYANVYTTNVIMVINPENGKVEKAINMSHIVKEIPNYSENENVLNGIAYDKKNDRLFITGKRWPKMFEIEITQ</sequence>
<keyword evidence="2" id="KW-0808">Transferase</keyword>
<gene>
    <name evidence="2" type="ORF">A9Q93_04120</name>
</gene>
<evidence type="ECO:0000313" key="3">
    <source>
        <dbReference type="Proteomes" id="UP000196102"/>
    </source>
</evidence>
<dbReference type="Gene3D" id="2.130.10.10">
    <property type="entry name" value="YVTN repeat-like/Quinoprotein amine dehydrogenase"/>
    <property type="match status" value="1"/>
</dbReference>
<comment type="caution">
    <text evidence="2">The sequence shown here is derived from an EMBL/GenBank/DDBJ whole genome shotgun (WGS) entry which is preliminary data.</text>
</comment>
<dbReference type="InterPro" id="IPR015943">
    <property type="entry name" value="WD40/YVTN_repeat-like_dom_sf"/>
</dbReference>
<dbReference type="EMBL" id="MAAX01000071">
    <property type="protein sequence ID" value="OUS18087.1"/>
    <property type="molecule type" value="Genomic_DNA"/>
</dbReference>
<evidence type="ECO:0000313" key="2">
    <source>
        <dbReference type="EMBL" id="OUS18087.1"/>
    </source>
</evidence>
<accession>A0A1Z8B6A7</accession>
<dbReference type="RefSeq" id="WP_303686117.1">
    <property type="nucleotide sequence ID" value="NZ_CAJXYO010000003.1"/>
</dbReference>
<dbReference type="PANTHER" id="PTHR31270:SF1">
    <property type="entry name" value="GLUTAMINYL-PEPTIDE CYCLOTRANSFERASE"/>
    <property type="match status" value="1"/>
</dbReference>
<proteinExistence type="predicted"/>